<evidence type="ECO:0000256" key="5">
    <source>
        <dbReference type="ARBA" id="ARBA00022692"/>
    </source>
</evidence>
<evidence type="ECO:0000313" key="11">
    <source>
        <dbReference type="Proteomes" id="UP000807469"/>
    </source>
</evidence>
<feature type="transmembrane region" description="Helical" evidence="8">
    <location>
        <begin position="138"/>
        <end position="159"/>
    </location>
</feature>
<dbReference type="GO" id="GO:0005789">
    <property type="term" value="C:endoplasmic reticulum membrane"/>
    <property type="evidence" value="ECO:0007669"/>
    <property type="project" value="UniProtKB-SubCell"/>
</dbReference>
<feature type="transmembrane region" description="Helical" evidence="8">
    <location>
        <begin position="171"/>
        <end position="189"/>
    </location>
</feature>
<evidence type="ECO:0000256" key="8">
    <source>
        <dbReference type="RuleBase" id="RU280819"/>
    </source>
</evidence>
<evidence type="ECO:0000256" key="4">
    <source>
        <dbReference type="ARBA" id="ARBA00022502"/>
    </source>
</evidence>
<keyword evidence="8" id="KW-0012">Acyltransferase</keyword>
<dbReference type="GO" id="GO:0006506">
    <property type="term" value="P:GPI anchor biosynthetic process"/>
    <property type="evidence" value="ECO:0007669"/>
    <property type="project" value="UniProtKB-KW"/>
</dbReference>
<feature type="transmembrane region" description="Helical" evidence="8">
    <location>
        <begin position="384"/>
        <end position="402"/>
    </location>
</feature>
<dbReference type="OrthoDB" id="15270at2759"/>
<evidence type="ECO:0000256" key="9">
    <source>
        <dbReference type="SAM" id="MobiDB-lite"/>
    </source>
</evidence>
<feature type="transmembrane region" description="Helical" evidence="8">
    <location>
        <begin position="20"/>
        <end position="39"/>
    </location>
</feature>
<keyword evidence="8" id="KW-0256">Endoplasmic reticulum</keyword>
<reference evidence="10" key="1">
    <citation type="submission" date="2020-11" db="EMBL/GenBank/DDBJ databases">
        <authorList>
            <consortium name="DOE Joint Genome Institute"/>
            <person name="Ahrendt S."/>
            <person name="Riley R."/>
            <person name="Andreopoulos W."/>
            <person name="Labutti K."/>
            <person name="Pangilinan J."/>
            <person name="Ruiz-Duenas F.J."/>
            <person name="Barrasa J.M."/>
            <person name="Sanchez-Garcia M."/>
            <person name="Camarero S."/>
            <person name="Miyauchi S."/>
            <person name="Serrano A."/>
            <person name="Linde D."/>
            <person name="Babiker R."/>
            <person name="Drula E."/>
            <person name="Ayuso-Fernandez I."/>
            <person name="Pacheco R."/>
            <person name="Padilla G."/>
            <person name="Ferreira P."/>
            <person name="Barriuso J."/>
            <person name="Kellner H."/>
            <person name="Castanera R."/>
            <person name="Alfaro M."/>
            <person name="Ramirez L."/>
            <person name="Pisabarro A.G."/>
            <person name="Kuo A."/>
            <person name="Tritt A."/>
            <person name="Lipzen A."/>
            <person name="He G."/>
            <person name="Yan M."/>
            <person name="Ng V."/>
            <person name="Cullen D."/>
            <person name="Martin F."/>
            <person name="Rosso M.-N."/>
            <person name="Henrissat B."/>
            <person name="Hibbett D."/>
            <person name="Martinez A.T."/>
            <person name="Grigoriev I.V."/>
        </authorList>
    </citation>
    <scope>NUCLEOTIDE SEQUENCE</scope>
    <source>
        <strain evidence="10">CIRM-BRFM 674</strain>
    </source>
</reference>
<protein>
    <recommendedName>
        <fullName evidence="8">GPI-anchored wall transfer protein</fullName>
        <ecNumber evidence="8">2.3.-.-</ecNumber>
    </recommendedName>
</protein>
<keyword evidence="8" id="KW-0808">Transferase</keyword>
<dbReference type="PANTHER" id="PTHR20661:SF0">
    <property type="entry name" value="PHOSPHATIDYLINOSITOL-GLYCAN BIOSYNTHESIS CLASS W PROTEIN"/>
    <property type="match status" value="1"/>
</dbReference>
<comment type="caution">
    <text evidence="10">The sequence shown here is derived from an EMBL/GenBank/DDBJ whole genome shotgun (WGS) entry which is preliminary data.</text>
</comment>
<comment type="similarity">
    <text evidence="3 8">Belongs to the PIGW family.</text>
</comment>
<comment type="pathway">
    <text evidence="2 8">Glycolipid biosynthesis; glycosylphosphatidylinositol-anchor biosynthesis.</text>
</comment>
<evidence type="ECO:0000256" key="1">
    <source>
        <dbReference type="ARBA" id="ARBA00004141"/>
    </source>
</evidence>
<gene>
    <name evidence="10" type="ORF">BDN70DRAFT_873954</name>
</gene>
<feature type="transmembrane region" description="Helical" evidence="8">
    <location>
        <begin position="263"/>
        <end position="285"/>
    </location>
</feature>
<evidence type="ECO:0000256" key="6">
    <source>
        <dbReference type="ARBA" id="ARBA00022989"/>
    </source>
</evidence>
<dbReference type="EC" id="2.3.-.-" evidence="8"/>
<evidence type="ECO:0000313" key="10">
    <source>
        <dbReference type="EMBL" id="KAF9483265.1"/>
    </source>
</evidence>
<dbReference type="PANTHER" id="PTHR20661">
    <property type="entry name" value="PHOSPHATIDYLINOSITOL-GLYCAN BIOSYNTHESIS CLASS W PROTEIN"/>
    <property type="match status" value="1"/>
</dbReference>
<keyword evidence="6 8" id="KW-1133">Transmembrane helix</keyword>
<feature type="region of interest" description="Disordered" evidence="9">
    <location>
        <begin position="100"/>
        <end position="120"/>
    </location>
</feature>
<dbReference type="PIRSF" id="PIRSF017321">
    <property type="entry name" value="GWT1"/>
    <property type="match status" value="1"/>
</dbReference>
<accession>A0A9P6D4N5</accession>
<dbReference type="Proteomes" id="UP000807469">
    <property type="component" value="Unassembled WGS sequence"/>
</dbReference>
<evidence type="ECO:0000256" key="3">
    <source>
        <dbReference type="ARBA" id="ARBA00007559"/>
    </source>
</evidence>
<proteinExistence type="inferred from homology"/>
<name>A0A9P6D4N5_9AGAR</name>
<feature type="transmembrane region" description="Helical" evidence="8">
    <location>
        <begin position="526"/>
        <end position="546"/>
    </location>
</feature>
<feature type="transmembrane region" description="Helical" evidence="8">
    <location>
        <begin position="305"/>
        <end position="326"/>
    </location>
</feature>
<keyword evidence="4 8" id="KW-0337">GPI-anchor biosynthesis</keyword>
<keyword evidence="11" id="KW-1185">Reference proteome</keyword>
<dbReference type="GO" id="GO:0032216">
    <property type="term" value="F:glucosaminyl-phosphatidylinositol O-acyltransferase activity"/>
    <property type="evidence" value="ECO:0007669"/>
    <property type="project" value="TreeGrafter"/>
</dbReference>
<organism evidence="10 11">
    <name type="scientific">Pholiota conissans</name>
    <dbReference type="NCBI Taxonomy" id="109636"/>
    <lineage>
        <taxon>Eukaryota</taxon>
        <taxon>Fungi</taxon>
        <taxon>Dikarya</taxon>
        <taxon>Basidiomycota</taxon>
        <taxon>Agaricomycotina</taxon>
        <taxon>Agaricomycetes</taxon>
        <taxon>Agaricomycetidae</taxon>
        <taxon>Agaricales</taxon>
        <taxon>Agaricineae</taxon>
        <taxon>Strophariaceae</taxon>
        <taxon>Pholiota</taxon>
    </lineage>
</organism>
<comment type="subcellular location">
    <subcellularLocation>
        <location evidence="8">Endoplasmic reticulum membrane</location>
        <topology evidence="8">Multi-pass membrane protein</topology>
    </subcellularLocation>
    <subcellularLocation>
        <location evidence="1">Membrane</location>
        <topology evidence="1">Multi-pass membrane protein</topology>
    </subcellularLocation>
</comment>
<keyword evidence="7 8" id="KW-0472">Membrane</keyword>
<dbReference type="InterPro" id="IPR009447">
    <property type="entry name" value="PIGW/GWT1"/>
</dbReference>
<feature type="transmembrane region" description="Helical" evidence="8">
    <location>
        <begin position="422"/>
        <end position="446"/>
    </location>
</feature>
<feature type="compositionally biased region" description="Polar residues" evidence="9">
    <location>
        <begin position="101"/>
        <end position="113"/>
    </location>
</feature>
<dbReference type="AlphaFoldDB" id="A0A9P6D4N5"/>
<sequence>MTDGYKEAKESFVSGMTGSSIGHINMLCSVPLVAVALYAAIRTRITPARSIGFVLSWTLLVLPMLLAMTVGAEKPAYLIAGLGLALLIVLRKPRAEAGTPLPSNVPLSPSTPRHATVPKPQTRRISPLPALTTYRAHMMMMTVLAILAVDFPVFPRLLAKCETYGVSMMDLGVGSFVFSQGIVSAIPLIRDPTYITAPMFPKLVSVTKKSLPVIALGIIRVLLVKGTEYPEHVTEYGVHWNFFITLALLPILQVLLHPLIRVLPASAVGFLVALAQQAALSQFNLRDYVLTAPRTSLISANKEGLVSLTGYLAIQLLGLSIGTVILPPTPSFLYRRQAALAAQQDYSGGRKRRFSDPAVDKHISTDATFAFDAPRQNDKIATELCAYAILWWGLLGFARVIRLDGSWGAGGGASRQTVNMTYILWVAAFNTSFLLAYLVVLDMWIFPPPKESSKSKHGKGKEALRTANAKEYNNLPATASPIANVTGNPPRLLDVLNKHGLNVFLLANVLTGAVNLSMKTMYASDFWALIVLSTYSLVVCGIPWFLERNNIS</sequence>
<comment type="function">
    <text evidence="8">A acetyltransferase, which acetylates the inositol ring of phosphatidylinositol during biosynthesis of GPI-anchor.</text>
</comment>
<feature type="transmembrane region" description="Helical" evidence="8">
    <location>
        <begin position="238"/>
        <end position="256"/>
    </location>
</feature>
<dbReference type="GO" id="GO:0072659">
    <property type="term" value="P:protein localization to plasma membrane"/>
    <property type="evidence" value="ECO:0007669"/>
    <property type="project" value="TreeGrafter"/>
</dbReference>
<evidence type="ECO:0000256" key="7">
    <source>
        <dbReference type="ARBA" id="ARBA00023136"/>
    </source>
</evidence>
<feature type="transmembrane region" description="Helical" evidence="8">
    <location>
        <begin position="51"/>
        <end position="69"/>
    </location>
</feature>
<evidence type="ECO:0000256" key="2">
    <source>
        <dbReference type="ARBA" id="ARBA00004687"/>
    </source>
</evidence>
<feature type="transmembrane region" description="Helical" evidence="8">
    <location>
        <begin position="210"/>
        <end position="226"/>
    </location>
</feature>
<keyword evidence="5 8" id="KW-0812">Transmembrane</keyword>
<dbReference type="EMBL" id="MU155155">
    <property type="protein sequence ID" value="KAF9483265.1"/>
    <property type="molecule type" value="Genomic_DNA"/>
</dbReference>
<dbReference type="Pfam" id="PF06423">
    <property type="entry name" value="GWT1"/>
    <property type="match status" value="1"/>
</dbReference>